<dbReference type="InterPro" id="IPR023620">
    <property type="entry name" value="SmpB"/>
</dbReference>
<dbReference type="InterPro" id="IPR000037">
    <property type="entry name" value="SsrA-bd_prot"/>
</dbReference>
<evidence type="ECO:0000256" key="3">
    <source>
        <dbReference type="HAMAP-Rule" id="MF_00023"/>
    </source>
</evidence>
<dbReference type="GO" id="GO:0070930">
    <property type="term" value="P:trans-translation-dependent protein tagging"/>
    <property type="evidence" value="ECO:0007669"/>
    <property type="project" value="TreeGrafter"/>
</dbReference>
<sequence>MAKEEKKSRWPRIKNKKAFHDYEILDKIEAGLELKGSEVKSLRKGSADLNAAYARIYNNECFLIGCKIEPYKEATYNNHDPERKRKLLLHKAQIKRLHTKLEQKGYSLIPLAIYFNDRGTAKLELALARGKKKYDKRAAIKEKDLKRDMQRYAKY</sequence>
<reference evidence="5" key="1">
    <citation type="submission" date="2017-04" db="EMBL/GenBank/DDBJ databases">
        <title>Comparative genomics and description of representatives of a novel lineage of planctomycetes thriving in anoxic sediments.</title>
        <authorList>
            <person name="Spring S."/>
            <person name="Bunk B."/>
            <person name="Sproer C."/>
        </authorList>
    </citation>
    <scope>NUCLEOTIDE SEQUENCE [LARGE SCALE GENOMIC DNA]</scope>
    <source>
        <strain evidence="5">ST-PulAB-D4</strain>
    </source>
</reference>
<gene>
    <name evidence="3 4" type="primary">smpB</name>
    <name evidence="4" type="ORF">STSP1_01153</name>
</gene>
<dbReference type="PANTHER" id="PTHR30308">
    <property type="entry name" value="TMRNA-BINDING COMPONENT OF TRANS-TRANSLATION TAGGING COMPLEX"/>
    <property type="match status" value="1"/>
</dbReference>
<evidence type="ECO:0000256" key="1">
    <source>
        <dbReference type="ARBA" id="ARBA00022490"/>
    </source>
</evidence>
<dbReference type="STRING" id="1941349.STSP1_01153"/>
<keyword evidence="1 3" id="KW-0963">Cytoplasm</keyword>
<protein>
    <recommendedName>
        <fullName evidence="3">SsrA-binding protein</fullName>
    </recommendedName>
    <alternativeName>
        <fullName evidence="3">Small protein B</fullName>
    </alternativeName>
</protein>
<dbReference type="HAMAP" id="MF_00023">
    <property type="entry name" value="SmpB"/>
    <property type="match status" value="1"/>
</dbReference>
<dbReference type="GO" id="GO:0003723">
    <property type="term" value="F:RNA binding"/>
    <property type="evidence" value="ECO:0007669"/>
    <property type="project" value="UniProtKB-UniRule"/>
</dbReference>
<dbReference type="PANTHER" id="PTHR30308:SF2">
    <property type="entry name" value="SSRA-BINDING PROTEIN"/>
    <property type="match status" value="1"/>
</dbReference>
<proteinExistence type="inferred from homology"/>
<dbReference type="GO" id="GO:0005829">
    <property type="term" value="C:cytosol"/>
    <property type="evidence" value="ECO:0007669"/>
    <property type="project" value="TreeGrafter"/>
</dbReference>
<dbReference type="NCBIfam" id="NF003843">
    <property type="entry name" value="PRK05422.1"/>
    <property type="match status" value="1"/>
</dbReference>
<keyword evidence="2 3" id="KW-0694">RNA-binding</keyword>
<dbReference type="AlphaFoldDB" id="A0A1W6LLY4"/>
<comment type="subcellular location">
    <subcellularLocation>
        <location evidence="3">Cytoplasm</location>
    </subcellularLocation>
    <text evidence="3">The tmRNA-SmpB complex associates with stalled 70S ribosomes.</text>
</comment>
<dbReference type="PROSITE" id="PS01317">
    <property type="entry name" value="SSRP"/>
    <property type="match status" value="1"/>
</dbReference>
<dbReference type="GO" id="GO:0070929">
    <property type="term" value="P:trans-translation"/>
    <property type="evidence" value="ECO:0007669"/>
    <property type="project" value="UniProtKB-UniRule"/>
</dbReference>
<dbReference type="NCBIfam" id="TIGR00086">
    <property type="entry name" value="smpB"/>
    <property type="match status" value="1"/>
</dbReference>
<keyword evidence="5" id="KW-1185">Reference proteome</keyword>
<accession>A0A1W6LLY4</accession>
<dbReference type="Gene3D" id="2.40.280.10">
    <property type="match status" value="1"/>
</dbReference>
<evidence type="ECO:0000313" key="4">
    <source>
        <dbReference type="EMBL" id="ARN56762.1"/>
    </source>
</evidence>
<organism evidence="4 5">
    <name type="scientific">Sedimentisphaera salicampi</name>
    <dbReference type="NCBI Taxonomy" id="1941349"/>
    <lineage>
        <taxon>Bacteria</taxon>
        <taxon>Pseudomonadati</taxon>
        <taxon>Planctomycetota</taxon>
        <taxon>Phycisphaerae</taxon>
        <taxon>Sedimentisphaerales</taxon>
        <taxon>Sedimentisphaeraceae</taxon>
        <taxon>Sedimentisphaera</taxon>
    </lineage>
</organism>
<evidence type="ECO:0000313" key="5">
    <source>
        <dbReference type="Proteomes" id="UP000193334"/>
    </source>
</evidence>
<name>A0A1W6LLY4_9BACT</name>
<comment type="function">
    <text evidence="3">Required for rescue of stalled ribosomes mediated by trans-translation. Binds to transfer-messenger RNA (tmRNA), required for stable association of tmRNA with ribosomes. tmRNA and SmpB together mimic tRNA shape, replacing the anticodon stem-loop with SmpB. tmRNA is encoded by the ssrA gene; the 2 termini fold to resemble tRNA(Ala) and it encodes a 'tag peptide', a short internal open reading frame. During trans-translation Ala-aminoacylated tmRNA acts like a tRNA, entering the A-site of stalled ribosomes, displacing the stalled mRNA. The ribosome then switches to translate the ORF on the tmRNA; the nascent peptide is terminated with the 'tag peptide' encoded by the tmRNA and targeted for degradation. The ribosome is freed to recommence translation, which seems to be the essential function of trans-translation.</text>
</comment>
<dbReference type="EMBL" id="CP021023">
    <property type="protein sequence ID" value="ARN56762.1"/>
    <property type="molecule type" value="Genomic_DNA"/>
</dbReference>
<dbReference type="SUPFAM" id="SSF74982">
    <property type="entry name" value="Small protein B (SmpB)"/>
    <property type="match status" value="1"/>
</dbReference>
<dbReference type="RefSeq" id="WP_085755447.1">
    <property type="nucleotide sequence ID" value="NZ_CP021023.1"/>
</dbReference>
<dbReference type="Proteomes" id="UP000193334">
    <property type="component" value="Chromosome"/>
</dbReference>
<dbReference type="CDD" id="cd09294">
    <property type="entry name" value="SmpB"/>
    <property type="match status" value="1"/>
</dbReference>
<dbReference type="InterPro" id="IPR020081">
    <property type="entry name" value="SsrA-bd_prot_CS"/>
</dbReference>
<dbReference type="Pfam" id="PF01668">
    <property type="entry name" value="SmpB"/>
    <property type="match status" value="1"/>
</dbReference>
<evidence type="ECO:0000256" key="2">
    <source>
        <dbReference type="ARBA" id="ARBA00022884"/>
    </source>
</evidence>
<dbReference type="KEGG" id="pbp:STSP1_01153"/>
<comment type="similarity">
    <text evidence="3">Belongs to the SmpB family.</text>
</comment>